<sequence>MFNVYQTDDYIWSYSTRKLGLLGSFKETYMHWGGRYFGYSINMFNPVFYDKNGIFPKIYPVFLILSFIGVTTLNCKEYFKYSLGESLKKAFIFFFFYTILLISIPEHYFWITGSNIYFIPVILAGFLLYFFKKNEETGRKIWFYLSVLLIIVLMGSNEILALILQGLLMILYDQKRNKQNLIFLGVGSLFLLASFLAPGNFSRMGETEEGIVKWIKRAGIFGANTMYIVFKTLLVIPLFIKVFEKELHEIREKITFRKAVVIWAVSLLPLLFTGYIANTIARQFESVLFYFFITFSLIFVFKFEEIKKFWWVSVMVIFLPEFKVFPKKYSNFDVDYNLTNIAKEITETDLKGYENQVNNRIKLIEKTPGDSVVVDRIKAVPGVLYFDEMASVNEDETYVNDQLQKYFNKKYIRTKE</sequence>
<keyword evidence="3" id="KW-1185">Reference proteome</keyword>
<evidence type="ECO:0000313" key="2">
    <source>
        <dbReference type="EMBL" id="PWN68641.1"/>
    </source>
</evidence>
<feature type="transmembrane region" description="Helical" evidence="1">
    <location>
        <begin position="110"/>
        <end position="131"/>
    </location>
</feature>
<comment type="caution">
    <text evidence="2">The sequence shown here is derived from an EMBL/GenBank/DDBJ whole genome shotgun (WGS) entry which is preliminary data.</text>
</comment>
<accession>A0A316X4D4</accession>
<evidence type="ECO:0008006" key="4">
    <source>
        <dbReference type="Google" id="ProtNLM"/>
    </source>
</evidence>
<dbReference type="AlphaFoldDB" id="A0A316X4D4"/>
<feature type="transmembrane region" description="Helical" evidence="1">
    <location>
        <begin position="287"/>
        <end position="303"/>
    </location>
</feature>
<evidence type="ECO:0000256" key="1">
    <source>
        <dbReference type="SAM" id="Phobius"/>
    </source>
</evidence>
<keyword evidence="1" id="KW-0812">Transmembrane</keyword>
<dbReference type="EMBL" id="PPED02000004">
    <property type="protein sequence ID" value="PWN68641.1"/>
    <property type="molecule type" value="Genomic_DNA"/>
</dbReference>
<evidence type="ECO:0000313" key="3">
    <source>
        <dbReference type="Proteomes" id="UP000236594"/>
    </source>
</evidence>
<keyword evidence="1" id="KW-0472">Membrane</keyword>
<feature type="transmembrane region" description="Helical" evidence="1">
    <location>
        <begin position="87"/>
        <end position="104"/>
    </location>
</feature>
<feature type="transmembrane region" description="Helical" evidence="1">
    <location>
        <begin position="143"/>
        <end position="168"/>
    </location>
</feature>
<proteinExistence type="predicted"/>
<feature type="transmembrane region" description="Helical" evidence="1">
    <location>
        <begin position="218"/>
        <end position="240"/>
    </location>
</feature>
<feature type="transmembrane region" description="Helical" evidence="1">
    <location>
        <begin position="180"/>
        <end position="197"/>
    </location>
</feature>
<reference evidence="2 3" key="1">
    <citation type="submission" date="2018-04" db="EMBL/GenBank/DDBJ databases">
        <title>Draft Genome Sequence of Phosphate-Solubilizing Chryseobacterium sp. ISE14 that is a Biocontrol and Plant Growth-Promoting Rhizobacterium Isolated from Cucumber.</title>
        <authorList>
            <person name="Jeong J.-J."/>
            <person name="Sang M.K."/>
            <person name="Choi I.-G."/>
            <person name="Kim K.D."/>
        </authorList>
    </citation>
    <scope>NUCLEOTIDE SEQUENCE [LARGE SCALE GENOMIC DNA]</scope>
    <source>
        <strain evidence="2 3">ISE14</strain>
    </source>
</reference>
<feature type="transmembrane region" description="Helical" evidence="1">
    <location>
        <begin position="58"/>
        <end position="75"/>
    </location>
</feature>
<organism evidence="2 3">
    <name type="scientific">Chryseobacterium phosphatilyticum</name>
    <dbReference type="NCBI Taxonomy" id="475075"/>
    <lineage>
        <taxon>Bacteria</taxon>
        <taxon>Pseudomonadati</taxon>
        <taxon>Bacteroidota</taxon>
        <taxon>Flavobacteriia</taxon>
        <taxon>Flavobacteriales</taxon>
        <taxon>Weeksellaceae</taxon>
        <taxon>Chryseobacterium group</taxon>
        <taxon>Chryseobacterium</taxon>
    </lineage>
</organism>
<keyword evidence="1" id="KW-1133">Transmembrane helix</keyword>
<name>A0A316X4D4_9FLAO</name>
<dbReference type="Proteomes" id="UP000236594">
    <property type="component" value="Unassembled WGS sequence"/>
</dbReference>
<protein>
    <recommendedName>
        <fullName evidence="4">Glycosyltransferase RgtA/B/C/D-like domain-containing protein</fullName>
    </recommendedName>
</protein>
<feature type="transmembrane region" description="Helical" evidence="1">
    <location>
        <begin position="260"/>
        <end position="280"/>
    </location>
</feature>
<gene>
    <name evidence="2" type="ORF">C1631_018365</name>
</gene>